<dbReference type="RefSeq" id="WP_003330270.1">
    <property type="nucleotide sequence ID" value="NZ_AJLR01000041.1"/>
</dbReference>
<dbReference type="STRING" id="1131731.BAZO_05310"/>
<name>K6E4I3_SCHAZ</name>
<accession>K6E4I3</accession>
<keyword evidence="2" id="KW-1185">Reference proteome</keyword>
<dbReference type="Gene3D" id="3.40.50.150">
    <property type="entry name" value="Vaccinia Virus protein VP39"/>
    <property type="match status" value="1"/>
</dbReference>
<dbReference type="PATRIC" id="fig|1131731.3.peg.1108"/>
<dbReference type="SUPFAM" id="SSF53335">
    <property type="entry name" value="S-adenosyl-L-methionine-dependent methyltransferases"/>
    <property type="match status" value="1"/>
</dbReference>
<protein>
    <recommendedName>
        <fullName evidence="3">Methyltransferase type 11 domain-containing protein</fullName>
    </recommendedName>
</protein>
<organism evidence="1 2">
    <name type="scientific">Schinkia azotoformans LMG 9581</name>
    <dbReference type="NCBI Taxonomy" id="1131731"/>
    <lineage>
        <taxon>Bacteria</taxon>
        <taxon>Bacillati</taxon>
        <taxon>Bacillota</taxon>
        <taxon>Bacilli</taxon>
        <taxon>Bacillales</taxon>
        <taxon>Bacillaceae</taxon>
        <taxon>Calidifontibacillus/Schinkia group</taxon>
        <taxon>Schinkia</taxon>
    </lineage>
</organism>
<dbReference type="InterPro" id="IPR029063">
    <property type="entry name" value="SAM-dependent_MTases_sf"/>
</dbReference>
<reference evidence="1 2" key="1">
    <citation type="journal article" date="2012" name="Front. Microbiol.">
        <title>Redundancy and modularity in membrane-associated dissimilatory nitrate reduction in Bacillus.</title>
        <authorList>
            <person name="Heylen K."/>
            <person name="Keltjens J."/>
        </authorList>
    </citation>
    <scope>NUCLEOTIDE SEQUENCE [LARGE SCALE GENOMIC DNA]</scope>
    <source>
        <strain evidence="1 2">LMG 9581</strain>
    </source>
</reference>
<comment type="caution">
    <text evidence="1">The sequence shown here is derived from an EMBL/GenBank/DDBJ whole genome shotgun (WGS) entry which is preliminary data.</text>
</comment>
<gene>
    <name evidence="1" type="ORF">BAZO_05310</name>
</gene>
<dbReference type="Proteomes" id="UP000006315">
    <property type="component" value="Unassembled WGS sequence"/>
</dbReference>
<proteinExistence type="predicted"/>
<dbReference type="AlphaFoldDB" id="K6E4I3"/>
<evidence type="ECO:0000313" key="1">
    <source>
        <dbReference type="EMBL" id="EKN68151.1"/>
    </source>
</evidence>
<evidence type="ECO:0000313" key="2">
    <source>
        <dbReference type="Proteomes" id="UP000006315"/>
    </source>
</evidence>
<sequence>MCKTELYAQSGVAMTCRSYQEYKEMFMLKEGLLSNGRILDIASGASSFTAELNQKGYEAIAVDPLYTLTSEEMYDLGKKEIKIASQKLSQNENLFIWNDYKSLKHHDEIRERSLNQFIESYREDNNKEKYISATLPFLPFDNDTFALVFCNHFLFLYREQFDYKFHLDAINEMIRITQKGGSILIYPLVDFKDGIYPHLNKLIDDISEIGINIKINKTEFRFLPSATNFLTIEK</sequence>
<dbReference type="EMBL" id="AJLR01000041">
    <property type="protein sequence ID" value="EKN68151.1"/>
    <property type="molecule type" value="Genomic_DNA"/>
</dbReference>
<evidence type="ECO:0008006" key="3">
    <source>
        <dbReference type="Google" id="ProtNLM"/>
    </source>
</evidence>